<dbReference type="Proteomes" id="UP000246316">
    <property type="component" value="Segment"/>
</dbReference>
<protein>
    <submittedName>
        <fullName evidence="1">Uncharacterized protein</fullName>
    </submittedName>
</protein>
<accession>A0A2S1GLR7</accession>
<evidence type="ECO:0000313" key="2">
    <source>
        <dbReference type="Proteomes" id="UP000246316"/>
    </source>
</evidence>
<dbReference type="KEGG" id="vg:65112771"/>
<reference evidence="1" key="1">
    <citation type="submission" date="2018-03" db="EMBL/GenBank/DDBJ databases">
        <title>Phage therapy in agriculture - a green tech approach to combat plant pathogenic bacteria.</title>
        <authorList>
            <person name="Carstens A.B."/>
            <person name="Djurhuus A.M."/>
            <person name="Hansen L.H."/>
        </authorList>
    </citation>
    <scope>NUCLEOTIDE SEQUENCE [LARGE SCALE GENOMIC DNA]</scope>
</reference>
<dbReference type="RefSeq" id="YP_010095137.1">
    <property type="nucleotide sequence ID" value="NC_055743.1"/>
</dbReference>
<proteinExistence type="predicted"/>
<name>A0A2S1GLR7_9CAUD</name>
<dbReference type="GeneID" id="65112771"/>
<keyword evidence="2" id="KW-1185">Reference proteome</keyword>
<evidence type="ECO:0000313" key="1">
    <source>
        <dbReference type="EMBL" id="AWD90338.1"/>
    </source>
</evidence>
<organism evidence="1 2">
    <name type="scientific">Erwinia phage Cronus</name>
    <dbReference type="NCBI Taxonomy" id="2163633"/>
    <lineage>
        <taxon>Viruses</taxon>
        <taxon>Duplodnaviria</taxon>
        <taxon>Heunggongvirae</taxon>
        <taxon>Uroviricota</taxon>
        <taxon>Caudoviricetes</taxon>
        <taxon>Pantevenvirales</taxon>
        <taxon>Straboviridae</taxon>
        <taxon>Tevenvirinae</taxon>
        <taxon>Risoevirus</taxon>
        <taxon>Risoevirus cronus</taxon>
        <taxon>Roskildevirus cronus</taxon>
    </lineage>
</organism>
<sequence length="117" mass="13382">MVAIIKAKTVGSTITSFPVLNETIRAKSLGIDWKTQYNQLKYPGELFMLSEAFKNYDELNVKEILSGYIFNKQEIEDEYFAMWENYIPENVGLGGTGEWPVPDLVNLVYIDPLKIVI</sequence>
<dbReference type="EMBL" id="MH059636">
    <property type="protein sequence ID" value="AWD90338.1"/>
    <property type="molecule type" value="Genomic_DNA"/>
</dbReference>